<comment type="similarity">
    <text evidence="8">Belongs to the class-III pyridoxal-phosphate-dependent aminotransferase family.</text>
</comment>
<dbReference type="CDD" id="cd00610">
    <property type="entry name" value="OAT_like"/>
    <property type="match status" value="1"/>
</dbReference>
<evidence type="ECO:0000256" key="2">
    <source>
        <dbReference type="ARBA" id="ARBA00004998"/>
    </source>
</evidence>
<evidence type="ECO:0000313" key="9">
    <source>
        <dbReference type="EMBL" id="GAA1212705.1"/>
    </source>
</evidence>
<evidence type="ECO:0000256" key="5">
    <source>
        <dbReference type="ARBA" id="ARBA00022679"/>
    </source>
</evidence>
<sequence>MSTSPQPELSESELFELSDRWVTHNYNPLKVVIASGEGAVLTDVNGKEYLDFLASYSASNFGHGHPEIVSAMETQLRKVALTSRAYHHDQLAPFAEKLATLVGKDMVLPMNTGVEAVESAIKVARKWGYVVKGVPAGMANIIVADGNFHGRTTTVVSFSDDEAAREGFGPFTPGFKSVPFGDAAALEAAIDENTVAVLIEPIQGEAGVVIPPEKYLVRVREITSEHNVLFIADEIQSGLGRTGKTLAMQHVGVEPDLYLLGKALGGGVMPVSAVVGNRDVLGVLKPGEHGSTFGGNPLGAAVGSTVVDLLNTGEYQERAAALGVVLERELRKLIGSGVLAVRVRGLWAGIDIDPALASGREVCEHLMLKGVLAKDTHGSTVRFSPPLVISETQLLYGIEQLRAILLELTERD</sequence>
<dbReference type="PANTHER" id="PTHR11986">
    <property type="entry name" value="AMINOTRANSFERASE CLASS III"/>
    <property type="match status" value="1"/>
</dbReference>
<dbReference type="InterPro" id="IPR015424">
    <property type="entry name" value="PyrdxlP-dep_Trfase"/>
</dbReference>
<protein>
    <recommendedName>
        <fullName evidence="3">ornithine aminotransferase</fullName>
        <ecNumber evidence="3">2.6.1.13</ecNumber>
    </recommendedName>
    <alternativeName>
        <fullName evidence="7">Ornithine--oxo-acid aminotransferase</fullName>
    </alternativeName>
</protein>
<dbReference type="InterPro" id="IPR015422">
    <property type="entry name" value="PyrdxlP-dep_Trfase_small"/>
</dbReference>
<dbReference type="EMBL" id="BAAAKW010000017">
    <property type="protein sequence ID" value="GAA1212705.1"/>
    <property type="molecule type" value="Genomic_DNA"/>
</dbReference>
<dbReference type="Proteomes" id="UP001500943">
    <property type="component" value="Unassembled WGS sequence"/>
</dbReference>
<comment type="caution">
    <text evidence="9">The sequence shown here is derived from an EMBL/GenBank/DDBJ whole genome shotgun (WGS) entry which is preliminary data.</text>
</comment>
<evidence type="ECO:0000313" key="10">
    <source>
        <dbReference type="Proteomes" id="UP001500943"/>
    </source>
</evidence>
<evidence type="ECO:0000256" key="3">
    <source>
        <dbReference type="ARBA" id="ARBA00012924"/>
    </source>
</evidence>
<comment type="cofactor">
    <cofactor evidence="1">
        <name>pyridoxal 5'-phosphate</name>
        <dbReference type="ChEBI" id="CHEBI:597326"/>
    </cofactor>
</comment>
<evidence type="ECO:0000256" key="1">
    <source>
        <dbReference type="ARBA" id="ARBA00001933"/>
    </source>
</evidence>
<name>A0ABN1VI98_9MICO</name>
<dbReference type="Gene3D" id="3.40.640.10">
    <property type="entry name" value="Type I PLP-dependent aspartate aminotransferase-like (Major domain)"/>
    <property type="match status" value="1"/>
</dbReference>
<reference evidence="9 10" key="1">
    <citation type="journal article" date="2019" name="Int. J. Syst. Evol. Microbiol.">
        <title>The Global Catalogue of Microorganisms (GCM) 10K type strain sequencing project: providing services to taxonomists for standard genome sequencing and annotation.</title>
        <authorList>
            <consortium name="The Broad Institute Genomics Platform"/>
            <consortium name="The Broad Institute Genome Sequencing Center for Infectious Disease"/>
            <person name="Wu L."/>
            <person name="Ma J."/>
        </authorList>
    </citation>
    <scope>NUCLEOTIDE SEQUENCE [LARGE SCALE GENOMIC DNA]</scope>
    <source>
        <strain evidence="9 10">JCM 12762</strain>
    </source>
</reference>
<dbReference type="InterPro" id="IPR049704">
    <property type="entry name" value="Aminotrans_3_PPA_site"/>
</dbReference>
<dbReference type="PANTHER" id="PTHR11986:SF18">
    <property type="entry name" value="ORNITHINE AMINOTRANSFERASE, MITOCHONDRIAL"/>
    <property type="match status" value="1"/>
</dbReference>
<organism evidence="9 10">
    <name type="scientific">Rhodoglobus aureus</name>
    <dbReference type="NCBI Taxonomy" id="191497"/>
    <lineage>
        <taxon>Bacteria</taxon>
        <taxon>Bacillati</taxon>
        <taxon>Actinomycetota</taxon>
        <taxon>Actinomycetes</taxon>
        <taxon>Micrococcales</taxon>
        <taxon>Microbacteriaceae</taxon>
        <taxon>Rhodoglobus</taxon>
    </lineage>
</organism>
<dbReference type="NCBIfam" id="TIGR01885">
    <property type="entry name" value="Orn_aminotrans"/>
    <property type="match status" value="1"/>
</dbReference>
<keyword evidence="4" id="KW-0032">Aminotransferase</keyword>
<proteinExistence type="inferred from homology"/>
<dbReference type="EC" id="2.6.1.13" evidence="3"/>
<dbReference type="InterPro" id="IPR010164">
    <property type="entry name" value="Orn_aminotrans"/>
</dbReference>
<dbReference type="Gene3D" id="3.90.1150.10">
    <property type="entry name" value="Aspartate Aminotransferase, domain 1"/>
    <property type="match status" value="1"/>
</dbReference>
<keyword evidence="10" id="KW-1185">Reference proteome</keyword>
<dbReference type="InterPro" id="IPR050103">
    <property type="entry name" value="Class-III_PLP-dep_AT"/>
</dbReference>
<evidence type="ECO:0000256" key="8">
    <source>
        <dbReference type="RuleBase" id="RU003560"/>
    </source>
</evidence>
<evidence type="ECO:0000256" key="7">
    <source>
        <dbReference type="ARBA" id="ARBA00030587"/>
    </source>
</evidence>
<dbReference type="InterPro" id="IPR015421">
    <property type="entry name" value="PyrdxlP-dep_Trfase_major"/>
</dbReference>
<evidence type="ECO:0000256" key="4">
    <source>
        <dbReference type="ARBA" id="ARBA00022576"/>
    </source>
</evidence>
<evidence type="ECO:0000256" key="6">
    <source>
        <dbReference type="ARBA" id="ARBA00022898"/>
    </source>
</evidence>
<accession>A0ABN1VI98</accession>
<comment type="pathway">
    <text evidence="2">Amino-acid biosynthesis; L-proline biosynthesis; L-glutamate 5-semialdehyde from L-ornithine: step 1/1.</text>
</comment>
<dbReference type="RefSeq" id="WP_343923744.1">
    <property type="nucleotide sequence ID" value="NZ_BAAAKW010000017.1"/>
</dbReference>
<keyword evidence="6 8" id="KW-0663">Pyridoxal phosphate</keyword>
<keyword evidence="5" id="KW-0808">Transferase</keyword>
<dbReference type="InterPro" id="IPR005814">
    <property type="entry name" value="Aminotrans_3"/>
</dbReference>
<dbReference type="Pfam" id="PF00202">
    <property type="entry name" value="Aminotran_3"/>
    <property type="match status" value="1"/>
</dbReference>
<gene>
    <name evidence="9" type="primary">rocD</name>
    <name evidence="9" type="ORF">GCM10009655_09980</name>
</gene>
<dbReference type="SUPFAM" id="SSF53383">
    <property type="entry name" value="PLP-dependent transferases"/>
    <property type="match status" value="1"/>
</dbReference>
<dbReference type="PIRSF" id="PIRSF000521">
    <property type="entry name" value="Transaminase_4ab_Lys_Orn"/>
    <property type="match status" value="1"/>
</dbReference>
<dbReference type="PROSITE" id="PS00600">
    <property type="entry name" value="AA_TRANSFER_CLASS_3"/>
    <property type="match status" value="1"/>
</dbReference>